<name>A0ABR9XFE7_9SPHI</name>
<dbReference type="Gene3D" id="2.120.10.10">
    <property type="match status" value="1"/>
</dbReference>
<accession>A0ABR9XFE7</accession>
<dbReference type="EMBL" id="JADFFM010000001">
    <property type="protein sequence ID" value="MBE9666119.1"/>
    <property type="molecule type" value="Genomic_DNA"/>
</dbReference>
<comment type="caution">
    <text evidence="1">The sequence shown here is derived from an EMBL/GenBank/DDBJ whole genome shotgun (WGS) entry which is preliminary data.</text>
</comment>
<dbReference type="PROSITE" id="PS51257">
    <property type="entry name" value="PROKAR_LIPOPROTEIN"/>
    <property type="match status" value="1"/>
</dbReference>
<proteinExistence type="predicted"/>
<keyword evidence="2" id="KW-1185">Reference proteome</keyword>
<gene>
    <name evidence="1" type="ORF">IRJ18_07080</name>
</gene>
<sequence>MMRKDILFFVCGCLLFGCNTSKKVINNVQTVEEPGSRLSVPLVLEQGVPVYSVTKINYKRNNKPVFNILFGQPVVVSVASKPEKWGFFQFPKIGYKQNGLLQAKWNMKPDAMSAYGMDNSGSATSADGGKTWNLQEKDEITPEVTLPNGDKLQIFTPKPIKTDSLNMPKPLLTGASTDTYNAKTVYNYYRLNDLPANCQAVYIKRLKKGETEWKDEQDKLYDAKAARHTTKGLLPVVWWGDMHIANDGSVIAGIYPGSLIRDNGTIDPKSGVFFYRSTDNGHSWYIQGRIPYHADTLADVKGNKRMGFTEPAFEILKDGTFLCVIRTTDGVGIGPMYASYSKDMGKTWTKPRVIAANGVLPRLLQLDNGVVVLCSGRPGVQLRFSENGKGDTWTEPFEMLPFVNEKDEVSCGYTGLIPTGEDSFLMVYSDFKYKTPDGNIRKAIKVRQVTVKPN</sequence>
<protein>
    <submittedName>
        <fullName evidence="1">Exo-alpha-sialidase</fullName>
    </submittedName>
</protein>
<dbReference type="Proteomes" id="UP000632774">
    <property type="component" value="Unassembled WGS sequence"/>
</dbReference>
<dbReference type="CDD" id="cd15482">
    <property type="entry name" value="Sialidase_non-viral"/>
    <property type="match status" value="1"/>
</dbReference>
<reference evidence="1 2" key="1">
    <citation type="submission" date="2020-10" db="EMBL/GenBank/DDBJ databases">
        <title>Mucilaginibacter mali sp. nov., isolated from rhizosphere soil of apple orchard.</title>
        <authorList>
            <person name="Lee J.-S."/>
            <person name="Kim H.S."/>
            <person name="Kim J.-S."/>
        </authorList>
    </citation>
    <scope>NUCLEOTIDE SEQUENCE [LARGE SCALE GENOMIC DNA]</scope>
    <source>
        <strain evidence="1 2">KCTC 23157</strain>
    </source>
</reference>
<dbReference type="RefSeq" id="WP_194105495.1">
    <property type="nucleotide sequence ID" value="NZ_JADFFM010000001.1"/>
</dbReference>
<organism evidence="1 2">
    <name type="scientific">Mucilaginibacter boryungensis</name>
    <dbReference type="NCBI Taxonomy" id="768480"/>
    <lineage>
        <taxon>Bacteria</taxon>
        <taxon>Pseudomonadati</taxon>
        <taxon>Bacteroidota</taxon>
        <taxon>Sphingobacteriia</taxon>
        <taxon>Sphingobacteriales</taxon>
        <taxon>Sphingobacteriaceae</taxon>
        <taxon>Mucilaginibacter</taxon>
    </lineage>
</organism>
<dbReference type="SUPFAM" id="SSF50939">
    <property type="entry name" value="Sialidases"/>
    <property type="match status" value="1"/>
</dbReference>
<dbReference type="InterPro" id="IPR036278">
    <property type="entry name" value="Sialidase_sf"/>
</dbReference>
<evidence type="ECO:0000313" key="2">
    <source>
        <dbReference type="Proteomes" id="UP000632774"/>
    </source>
</evidence>
<evidence type="ECO:0000313" key="1">
    <source>
        <dbReference type="EMBL" id="MBE9666119.1"/>
    </source>
</evidence>